<evidence type="ECO:0000313" key="2">
    <source>
        <dbReference type="EMBL" id="ACO60686.1"/>
    </source>
</evidence>
<dbReference type="OMA" id="QPGWDDA"/>
<protein>
    <submittedName>
        <fullName evidence="2">Uncharacterized protein</fullName>
    </submittedName>
</protein>
<name>C1DZP6_MICCC</name>
<feature type="compositionally biased region" description="Polar residues" evidence="1">
    <location>
        <begin position="1"/>
        <end position="10"/>
    </location>
</feature>
<dbReference type="OrthoDB" id="566842at2759"/>
<dbReference type="GeneID" id="8241092"/>
<dbReference type="EMBL" id="CP001323">
    <property type="protein sequence ID" value="ACO60686.1"/>
    <property type="molecule type" value="Genomic_DNA"/>
</dbReference>
<evidence type="ECO:0000256" key="1">
    <source>
        <dbReference type="SAM" id="MobiDB-lite"/>
    </source>
</evidence>
<organism evidence="2 3">
    <name type="scientific">Micromonas commoda (strain RCC299 / NOUM17 / CCMP2709)</name>
    <name type="common">Picoplanktonic green alga</name>
    <dbReference type="NCBI Taxonomy" id="296587"/>
    <lineage>
        <taxon>Eukaryota</taxon>
        <taxon>Viridiplantae</taxon>
        <taxon>Chlorophyta</taxon>
        <taxon>Mamiellophyceae</taxon>
        <taxon>Mamiellales</taxon>
        <taxon>Mamiellaceae</taxon>
        <taxon>Micromonas</taxon>
    </lineage>
</organism>
<reference evidence="2 3" key="1">
    <citation type="journal article" date="2009" name="Science">
        <title>Green evolution and dynamic adaptations revealed by genomes of the marine picoeukaryotes Micromonas.</title>
        <authorList>
            <person name="Worden A.Z."/>
            <person name="Lee J.H."/>
            <person name="Mock T."/>
            <person name="Rouze P."/>
            <person name="Simmons M.P."/>
            <person name="Aerts A.L."/>
            <person name="Allen A.E."/>
            <person name="Cuvelier M.L."/>
            <person name="Derelle E."/>
            <person name="Everett M.V."/>
            <person name="Foulon E."/>
            <person name="Grimwood J."/>
            <person name="Gundlach H."/>
            <person name="Henrissat B."/>
            <person name="Napoli C."/>
            <person name="McDonald S.M."/>
            <person name="Parker M.S."/>
            <person name="Rombauts S."/>
            <person name="Salamov A."/>
            <person name="Von Dassow P."/>
            <person name="Badger J.H."/>
            <person name="Coutinho P.M."/>
            <person name="Demir E."/>
            <person name="Dubchak I."/>
            <person name="Gentemann C."/>
            <person name="Eikrem W."/>
            <person name="Gready J.E."/>
            <person name="John U."/>
            <person name="Lanier W."/>
            <person name="Lindquist E.A."/>
            <person name="Lucas S."/>
            <person name="Mayer K.F."/>
            <person name="Moreau H."/>
            <person name="Not F."/>
            <person name="Otillar R."/>
            <person name="Panaud O."/>
            <person name="Pangilinan J."/>
            <person name="Paulsen I."/>
            <person name="Piegu B."/>
            <person name="Poliakov A."/>
            <person name="Robbens S."/>
            <person name="Schmutz J."/>
            <person name="Toulza E."/>
            <person name="Wyss T."/>
            <person name="Zelensky A."/>
            <person name="Zhou K."/>
            <person name="Armbrust E.V."/>
            <person name="Bhattacharya D."/>
            <person name="Goodenough U.W."/>
            <person name="Van de Peer Y."/>
            <person name="Grigoriev I.V."/>
        </authorList>
    </citation>
    <scope>NUCLEOTIDE SEQUENCE [LARGE SCALE GENOMIC DNA]</scope>
    <source>
        <strain evidence="3">RCC299 / NOUM17</strain>
    </source>
</reference>
<dbReference type="AlphaFoldDB" id="C1DZP6"/>
<dbReference type="Proteomes" id="UP000002009">
    <property type="component" value="Chromosome 2"/>
</dbReference>
<dbReference type="RefSeq" id="XP_002499428.1">
    <property type="nucleotide sequence ID" value="XM_002499382.1"/>
</dbReference>
<sequence length="306" mass="32775">MQALVGTSSGHRLAAPAPRRPRYRAASVRASSGTDAGPSSDDDGREASAGAGDASSTKVDRIQAGSFSQTAAIDLLSKSADNPWSVNTYHSKRAAHRVNELGDIIGEDDAPENILNQPGWDDAGKLRFCVATVADELGVSREDVEGKMRQLFKLAPGIERRVGEVKVADIVRMVASLNDVVKAFTRLRQMLPTADLGKIVEGRPGILLEDLDALEVRIGNLRKATPKLNWDAILTDFPVLFSVRDPAGACEELAAKFPKQDATQIIGRNPSILLSTQRGDDMISYDNGSLKQVRATVAGDGTSNGW</sequence>
<keyword evidence="3" id="KW-1185">Reference proteome</keyword>
<evidence type="ECO:0000313" key="3">
    <source>
        <dbReference type="Proteomes" id="UP000002009"/>
    </source>
</evidence>
<dbReference type="KEGG" id="mis:MICPUN_56465"/>
<feature type="region of interest" description="Disordered" evidence="1">
    <location>
        <begin position="1"/>
        <end position="61"/>
    </location>
</feature>
<dbReference type="eggNOG" id="ENOG502SQP4">
    <property type="taxonomic scope" value="Eukaryota"/>
</dbReference>
<proteinExistence type="predicted"/>
<dbReference type="InParanoid" id="C1DZP6"/>
<accession>C1DZP6</accession>
<gene>
    <name evidence="2" type="ORF">MICPUN_56465</name>
</gene>